<dbReference type="SUPFAM" id="SSF53448">
    <property type="entry name" value="Nucleotide-diphospho-sugar transferases"/>
    <property type="match status" value="1"/>
</dbReference>
<sequence>MHPADTAPRLPSPYRLRFDAALRTLRLALRRHIRRQWTRPLVFKYGKGAVDRIDIREGRMHLSGWTDAHLITVASEIQSRQVVPMLPRPDIADRPAARGFDLCLTGTERLTIEADGALLMSLDPSPALHRGLAAARLLVRLLRVPVFHGRDLAAFALQGDSTAGTRLERMLLPPPPAPRVPSARPGLFRAAEPAPLDSSVDIIVPVHNAPDELRSCLDRLVRFTPRLHRITVIDDASTNPRVADILTGLEARHPGLRLLWNDTNLGFIGTVNRGLAAARGHVVLVNTDAFAPENWLERLLHPILTDPAVASVTPMTNSGETASVPQMCRATPLPEGLADRIDRAAATLDPTHANTEMPTGVGFCMALSRDWLARLPAFDTAFGRGYGEEVDWCRKTAALGARHVLTGALFVEHRGGSSFGPEKAARLAANNRLISRRYPGYDAAVQAFIDEDPAIGPRLALALAMVGAARRVRVYLGHRLGGGLGTWPGRQAHGAVPRFLPALSVLQPAGRDRQLLRSARRRGLPGLLFPSRPPDRGAAGDHRHLARKVARPPRPGRRRDGLFRFIP</sequence>
<evidence type="ECO:0000256" key="2">
    <source>
        <dbReference type="ARBA" id="ARBA00022676"/>
    </source>
</evidence>
<evidence type="ECO:0000313" key="6">
    <source>
        <dbReference type="EMBL" id="TCM75894.1"/>
    </source>
</evidence>
<proteinExistence type="inferred from homology"/>
<feature type="domain" description="Glycosyltransferase 2-like" evidence="5">
    <location>
        <begin position="202"/>
        <end position="372"/>
    </location>
</feature>
<feature type="region of interest" description="Disordered" evidence="4">
    <location>
        <begin position="526"/>
        <end position="567"/>
    </location>
</feature>
<comment type="caution">
    <text evidence="6">The sequence shown here is derived from an EMBL/GenBank/DDBJ whole genome shotgun (WGS) entry which is preliminary data.</text>
</comment>
<feature type="compositionally biased region" description="Basic residues" evidence="4">
    <location>
        <begin position="544"/>
        <end position="557"/>
    </location>
</feature>
<feature type="compositionally biased region" description="Basic and acidic residues" evidence="4">
    <location>
        <begin position="533"/>
        <end position="543"/>
    </location>
</feature>
<evidence type="ECO:0000256" key="1">
    <source>
        <dbReference type="ARBA" id="ARBA00006739"/>
    </source>
</evidence>
<organism evidence="6 7">
    <name type="scientific">Rhodovulum steppense</name>
    <dbReference type="NCBI Taxonomy" id="540251"/>
    <lineage>
        <taxon>Bacteria</taxon>
        <taxon>Pseudomonadati</taxon>
        <taxon>Pseudomonadota</taxon>
        <taxon>Alphaproteobacteria</taxon>
        <taxon>Rhodobacterales</taxon>
        <taxon>Paracoccaceae</taxon>
        <taxon>Rhodovulum</taxon>
    </lineage>
</organism>
<evidence type="ECO:0000256" key="4">
    <source>
        <dbReference type="SAM" id="MobiDB-lite"/>
    </source>
</evidence>
<dbReference type="Proteomes" id="UP000295277">
    <property type="component" value="Unassembled WGS sequence"/>
</dbReference>
<dbReference type="Gene3D" id="3.90.550.10">
    <property type="entry name" value="Spore Coat Polysaccharide Biosynthesis Protein SpsA, Chain A"/>
    <property type="match status" value="1"/>
</dbReference>
<keyword evidence="7" id="KW-1185">Reference proteome</keyword>
<accession>A0A4R1YHX7</accession>
<dbReference type="InterPro" id="IPR001173">
    <property type="entry name" value="Glyco_trans_2-like"/>
</dbReference>
<reference evidence="6 7" key="1">
    <citation type="submission" date="2019-03" db="EMBL/GenBank/DDBJ databases">
        <title>Genomic Encyclopedia of Type Strains, Phase IV (KMG-IV): sequencing the most valuable type-strain genomes for metagenomic binning, comparative biology and taxonomic classification.</title>
        <authorList>
            <person name="Goeker M."/>
        </authorList>
    </citation>
    <scope>NUCLEOTIDE SEQUENCE [LARGE SCALE GENOMIC DNA]</scope>
    <source>
        <strain evidence="6 7">DSM 21153</strain>
    </source>
</reference>
<gene>
    <name evidence="6" type="ORF">EV216_13622</name>
</gene>
<evidence type="ECO:0000259" key="5">
    <source>
        <dbReference type="Pfam" id="PF00535"/>
    </source>
</evidence>
<dbReference type="RefSeq" id="WP_165899310.1">
    <property type="nucleotide sequence ID" value="NZ_SLVM01000036.1"/>
</dbReference>
<keyword evidence="2" id="KW-0328">Glycosyltransferase</keyword>
<evidence type="ECO:0000313" key="7">
    <source>
        <dbReference type="Proteomes" id="UP000295277"/>
    </source>
</evidence>
<protein>
    <submittedName>
        <fullName evidence="6">GT2 family glycosyltransferase</fullName>
    </submittedName>
</protein>
<evidence type="ECO:0000256" key="3">
    <source>
        <dbReference type="ARBA" id="ARBA00022679"/>
    </source>
</evidence>
<dbReference type="Pfam" id="PF00535">
    <property type="entry name" value="Glycos_transf_2"/>
    <property type="match status" value="1"/>
</dbReference>
<name>A0A4R1YHX7_9RHOB</name>
<dbReference type="GO" id="GO:0016757">
    <property type="term" value="F:glycosyltransferase activity"/>
    <property type="evidence" value="ECO:0007669"/>
    <property type="project" value="UniProtKB-KW"/>
</dbReference>
<dbReference type="PANTHER" id="PTHR43179:SF12">
    <property type="entry name" value="GALACTOFURANOSYLTRANSFERASE GLFT2"/>
    <property type="match status" value="1"/>
</dbReference>
<dbReference type="PANTHER" id="PTHR43179">
    <property type="entry name" value="RHAMNOSYLTRANSFERASE WBBL"/>
    <property type="match status" value="1"/>
</dbReference>
<feature type="compositionally biased region" description="Basic and acidic residues" evidence="4">
    <location>
        <begin position="558"/>
        <end position="567"/>
    </location>
</feature>
<dbReference type="AlphaFoldDB" id="A0A4R1YHX7"/>
<dbReference type="EMBL" id="SLVM01000036">
    <property type="protein sequence ID" value="TCM75894.1"/>
    <property type="molecule type" value="Genomic_DNA"/>
</dbReference>
<keyword evidence="3 6" id="KW-0808">Transferase</keyword>
<dbReference type="InterPro" id="IPR029044">
    <property type="entry name" value="Nucleotide-diphossugar_trans"/>
</dbReference>
<comment type="similarity">
    <text evidence="1">Belongs to the glycosyltransferase 2 family.</text>
</comment>